<organism evidence="2 3">
    <name type="scientific">Candidatus Thiomargarita nelsonii</name>
    <dbReference type="NCBI Taxonomy" id="1003181"/>
    <lineage>
        <taxon>Bacteria</taxon>
        <taxon>Pseudomonadati</taxon>
        <taxon>Pseudomonadota</taxon>
        <taxon>Gammaproteobacteria</taxon>
        <taxon>Thiotrichales</taxon>
        <taxon>Thiotrichaceae</taxon>
        <taxon>Thiomargarita</taxon>
    </lineage>
</organism>
<dbReference type="InterPro" id="IPR041682">
    <property type="entry name" value="AAA_14"/>
</dbReference>
<name>A0A176S636_9GAMM</name>
<protein>
    <submittedName>
        <fullName evidence="2">ATPase</fullName>
    </submittedName>
</protein>
<dbReference type="EMBL" id="LUTY01000431">
    <property type="protein sequence ID" value="OAD23319.1"/>
    <property type="molecule type" value="Genomic_DNA"/>
</dbReference>
<sequence length="229" mass="26828">MFKRTILKELRRWSQKKNRKPLILRGARQVGKTTAISIFADNFKQYIYLNLEHSEDFRLFEQDYNINELVEAIFFLSGKERQQSNTLLFIDEIQNSPKAVAMLRYFYEDVKDLYVIAAGSLLESLLNRHISFPVGRVEYLRMHPLSFEEFLQAIGETQAAQMLERIPLPAFAHDKLLKLFHRYTLIGGMPEIVELYAESQDIIQLKPVYESLITAYMDDVEKYSSTDSQ</sequence>
<dbReference type="PANTHER" id="PTHR33295:SF7">
    <property type="entry name" value="ATPASE"/>
    <property type="match status" value="1"/>
</dbReference>
<dbReference type="Gene3D" id="3.40.50.300">
    <property type="entry name" value="P-loop containing nucleotide triphosphate hydrolases"/>
    <property type="match status" value="1"/>
</dbReference>
<evidence type="ECO:0000313" key="2">
    <source>
        <dbReference type="EMBL" id="OAD23319.1"/>
    </source>
</evidence>
<gene>
    <name evidence="2" type="ORF">THIOM_000853</name>
</gene>
<dbReference type="PANTHER" id="PTHR33295">
    <property type="entry name" value="ATPASE"/>
    <property type="match status" value="1"/>
</dbReference>
<dbReference type="InterPro" id="IPR027417">
    <property type="entry name" value="P-loop_NTPase"/>
</dbReference>
<dbReference type="PATRIC" id="fig|1003181.4.peg.1246"/>
<dbReference type="AlphaFoldDB" id="A0A176S636"/>
<dbReference type="Pfam" id="PF13173">
    <property type="entry name" value="AAA_14"/>
    <property type="match status" value="1"/>
</dbReference>
<comment type="caution">
    <text evidence="2">The sequence shown here is derived from an EMBL/GenBank/DDBJ whole genome shotgun (WGS) entry which is preliminary data.</text>
</comment>
<feature type="non-terminal residue" evidence="2">
    <location>
        <position position="229"/>
    </location>
</feature>
<dbReference type="SUPFAM" id="SSF52540">
    <property type="entry name" value="P-loop containing nucleoside triphosphate hydrolases"/>
    <property type="match status" value="1"/>
</dbReference>
<reference evidence="2 3" key="1">
    <citation type="submission" date="2016-05" db="EMBL/GenBank/DDBJ databases">
        <title>Single-cell genome of chain-forming Candidatus Thiomargarita nelsonii and comparison to other large sulfur-oxidizing bacteria.</title>
        <authorList>
            <person name="Winkel M."/>
            <person name="Salman V."/>
            <person name="Woyke T."/>
            <person name="Schulz-Vogt H."/>
            <person name="Richter M."/>
            <person name="Flood B."/>
            <person name="Bailey J."/>
            <person name="Amann R."/>
            <person name="Mussmann M."/>
        </authorList>
    </citation>
    <scope>NUCLEOTIDE SEQUENCE [LARGE SCALE GENOMIC DNA]</scope>
    <source>
        <strain evidence="2 3">THI036</strain>
    </source>
</reference>
<dbReference type="Proteomes" id="UP000076962">
    <property type="component" value="Unassembled WGS sequence"/>
</dbReference>
<feature type="domain" description="AAA" evidence="1">
    <location>
        <begin position="18"/>
        <end position="151"/>
    </location>
</feature>
<proteinExistence type="predicted"/>
<keyword evidence="3" id="KW-1185">Reference proteome</keyword>
<evidence type="ECO:0000259" key="1">
    <source>
        <dbReference type="Pfam" id="PF13173"/>
    </source>
</evidence>
<accession>A0A176S636</accession>
<evidence type="ECO:0000313" key="3">
    <source>
        <dbReference type="Proteomes" id="UP000076962"/>
    </source>
</evidence>